<evidence type="ECO:0000313" key="4">
    <source>
        <dbReference type="Proteomes" id="UP000237966"/>
    </source>
</evidence>
<dbReference type="AlphaFoldDB" id="A0A0C5BG19"/>
<keyword evidence="3" id="KW-1185">Reference proteome</keyword>
<dbReference type="OrthoDB" id="5019996at2"/>
<name>A0A0C5BG19_9MICO</name>
<evidence type="ECO:0000313" key="2">
    <source>
        <dbReference type="EMBL" id="PPI16268.1"/>
    </source>
</evidence>
<dbReference type="EMBL" id="PSWU01000004">
    <property type="protein sequence ID" value="PPI16268.1"/>
    <property type="molecule type" value="Genomic_DNA"/>
</dbReference>
<reference evidence="1 3" key="1">
    <citation type="submission" date="2015-04" db="EMBL/GenBank/DDBJ databases">
        <title>Draft genome sequence of Rathayibacter toxicus strain FH-142 (AKA 70134 or CS 32), a Western Australian isolate.</title>
        <authorList>
            <consortium name="Consortium for Microbial Forensics and Genomics (microFORGE)"/>
            <person name="Knight B.M."/>
            <person name="Roberts D.P."/>
            <person name="Lin D."/>
            <person name="Hari K."/>
            <person name="Fletcher J."/>
            <person name="Melcher U."/>
            <person name="Blagden T."/>
            <person name="Luster D.G."/>
            <person name="Sechler A.J."/>
            <person name="Schneider W.L."/>
            <person name="Winegar R.A."/>
        </authorList>
    </citation>
    <scope>NUCLEOTIDE SEQUENCE [LARGE SCALE GENOMIC DNA]</scope>
    <source>
        <strain evidence="1 3">FH142</strain>
    </source>
</reference>
<dbReference type="GeneID" id="93667848"/>
<proteinExistence type="predicted"/>
<dbReference type="RefSeq" id="WP_027692603.1">
    <property type="nucleotide sequence ID" value="NZ_CP010848.1"/>
</dbReference>
<gene>
    <name evidence="2" type="ORF">C5C51_02360</name>
    <name evidence="1" type="ORF">VT73_03610</name>
</gene>
<accession>A0A0C5BG19</accession>
<dbReference type="KEGG" id="rtx:TI83_02585"/>
<comment type="caution">
    <text evidence="1">The sequence shown here is derived from an EMBL/GenBank/DDBJ whole genome shotgun (WGS) entry which is preliminary data.</text>
</comment>
<dbReference type="EMBL" id="LBFI01000024">
    <property type="protein sequence ID" value="KKM46159.1"/>
    <property type="molecule type" value="Genomic_DNA"/>
</dbReference>
<dbReference type="KEGG" id="rtc:APU90_03885"/>
<sequence length="120" mass="13386">MNDQPDIPPDKTNSNDNITMSASILRDFWDAVHLGVTTAGAPHVIDAWIDGNSLAVIYESPWWKGQRLGFRRAWPPHYFNNDPSTTGIGIWTELTEPLGETATHLRTDTNGVGWWGDLTP</sequence>
<protein>
    <submittedName>
        <fullName evidence="1">Uncharacterized protein</fullName>
    </submittedName>
</protein>
<evidence type="ECO:0000313" key="3">
    <source>
        <dbReference type="Proteomes" id="UP000052979"/>
    </source>
</evidence>
<reference evidence="2 4" key="2">
    <citation type="submission" date="2018-02" db="EMBL/GenBank/DDBJ databases">
        <title>Bacteriophage NCPPB3778 and a type I-E CRISPR drive the evolution of the US Biological Select Agent, Rathayibacter toxicus.</title>
        <authorList>
            <person name="Davis E.W.II."/>
            <person name="Tabima J.F."/>
            <person name="Weisberg A.J."/>
            <person name="Lopes L.D."/>
            <person name="Wiseman M.S."/>
            <person name="Wiseman M.S."/>
            <person name="Pupko T."/>
            <person name="Belcher M.S."/>
            <person name="Sechler A.J."/>
            <person name="Tancos M.A."/>
            <person name="Schroeder B.K."/>
            <person name="Murray T.D."/>
            <person name="Luster D.G."/>
            <person name="Schneider W.L."/>
            <person name="Rogers E."/>
            <person name="Andreote F.D."/>
            <person name="Grunwald N.J."/>
            <person name="Putnam M.L."/>
            <person name="Chang J.H."/>
        </authorList>
    </citation>
    <scope>NUCLEOTIDE SEQUENCE [LARGE SCALE GENOMIC DNA]</scope>
    <source>
        <strain evidence="2 4">FH99</strain>
    </source>
</reference>
<organism evidence="1 3">
    <name type="scientific">Rathayibacter toxicus</name>
    <dbReference type="NCBI Taxonomy" id="145458"/>
    <lineage>
        <taxon>Bacteria</taxon>
        <taxon>Bacillati</taxon>
        <taxon>Actinomycetota</taxon>
        <taxon>Actinomycetes</taxon>
        <taxon>Micrococcales</taxon>
        <taxon>Microbacteriaceae</taxon>
        <taxon>Rathayibacter</taxon>
    </lineage>
</organism>
<dbReference type="Proteomes" id="UP000237966">
    <property type="component" value="Unassembled WGS sequence"/>
</dbReference>
<dbReference type="Proteomes" id="UP000052979">
    <property type="component" value="Unassembled WGS sequence"/>
</dbReference>
<dbReference type="PATRIC" id="fig|145458.7.peg.612"/>
<evidence type="ECO:0000313" key="1">
    <source>
        <dbReference type="EMBL" id="KKM46159.1"/>
    </source>
</evidence>